<evidence type="ECO:0000256" key="2">
    <source>
        <dbReference type="ARBA" id="ARBA00004167"/>
    </source>
</evidence>
<dbReference type="InterPro" id="IPR006466">
    <property type="entry name" value="MiaB-like_arc_euk"/>
</dbReference>
<dbReference type="SUPFAM" id="SSF102114">
    <property type="entry name" value="Radical SAM enzymes"/>
    <property type="match status" value="1"/>
</dbReference>
<evidence type="ECO:0000313" key="19">
    <source>
        <dbReference type="Proteomes" id="UP000504633"/>
    </source>
</evidence>
<dbReference type="SFLD" id="SFLDG01082">
    <property type="entry name" value="B12-binding_domain_containing"/>
    <property type="match status" value="1"/>
</dbReference>
<dbReference type="InterPro" id="IPR006638">
    <property type="entry name" value="Elp3/MiaA/NifB-like_rSAM"/>
</dbReference>
<dbReference type="Gene3D" id="3.80.30.20">
    <property type="entry name" value="tm_1862 like domain"/>
    <property type="match status" value="1"/>
</dbReference>
<dbReference type="InterPro" id="IPR058240">
    <property type="entry name" value="rSAM_sf"/>
</dbReference>
<evidence type="ECO:0000256" key="15">
    <source>
        <dbReference type="RuleBase" id="RU368081"/>
    </source>
</evidence>
<evidence type="ECO:0000256" key="1">
    <source>
        <dbReference type="ARBA" id="ARBA00002399"/>
    </source>
</evidence>
<dbReference type="PROSITE" id="PS51918">
    <property type="entry name" value="RADICAL_SAM"/>
    <property type="match status" value="1"/>
</dbReference>
<keyword evidence="10 15" id="KW-1133">Transmembrane helix</keyword>
<keyword evidence="4 15" id="KW-0004">4Fe-4S</keyword>
<reference evidence="20" key="1">
    <citation type="submission" date="2025-08" db="UniProtKB">
        <authorList>
            <consortium name="RefSeq"/>
        </authorList>
    </citation>
    <scope>IDENTIFICATION</scope>
    <source>
        <strain evidence="20">15085-1641.00</strain>
        <tissue evidence="20">Whole body</tissue>
    </source>
</reference>
<feature type="domain" description="TRAM" evidence="16">
    <location>
        <begin position="441"/>
        <end position="503"/>
    </location>
</feature>
<dbReference type="InterPro" id="IPR013848">
    <property type="entry name" value="Methylthiotransferase_N"/>
</dbReference>
<dbReference type="PROSITE" id="PS50926">
    <property type="entry name" value="TRAM"/>
    <property type="match status" value="1"/>
</dbReference>
<dbReference type="PROSITE" id="PS01278">
    <property type="entry name" value="MTTASE_RADICAL"/>
    <property type="match status" value="1"/>
</dbReference>
<feature type="domain" description="MTTase N-terminal" evidence="17">
    <location>
        <begin position="75"/>
        <end position="182"/>
    </location>
</feature>
<dbReference type="NCBIfam" id="TIGR00089">
    <property type="entry name" value="MiaB/RimO family radical SAM methylthiotransferase"/>
    <property type="match status" value="1"/>
</dbReference>
<keyword evidence="8 15" id="KW-0819">tRNA processing</keyword>
<dbReference type="KEGG" id="dhe:111600573"/>
<evidence type="ECO:0000256" key="5">
    <source>
        <dbReference type="ARBA" id="ARBA00022679"/>
    </source>
</evidence>
<keyword evidence="12 15" id="KW-0411">Iron-sulfur</keyword>
<accession>A0A6J1M2U7</accession>
<dbReference type="InterPro" id="IPR002792">
    <property type="entry name" value="TRAM_dom"/>
</dbReference>
<dbReference type="FunFam" id="3.40.50.12160:FF:000005">
    <property type="entry name" value="threonylcarbamoyladenosine tRNA methylthiotransferase isoform X1"/>
    <property type="match status" value="1"/>
</dbReference>
<dbReference type="FunFam" id="3.80.30.20:FF:000002">
    <property type="entry name" value="threonylcarbamoyladenosine tRNA methylthiotransferase isoform X2"/>
    <property type="match status" value="1"/>
</dbReference>
<dbReference type="PROSITE" id="PS51449">
    <property type="entry name" value="MTTASE_N"/>
    <property type="match status" value="1"/>
</dbReference>
<dbReference type="SMART" id="SM00729">
    <property type="entry name" value="Elp3"/>
    <property type="match status" value="1"/>
</dbReference>
<evidence type="ECO:0000256" key="3">
    <source>
        <dbReference type="ARBA" id="ARBA00008616"/>
    </source>
</evidence>
<evidence type="ECO:0000256" key="6">
    <source>
        <dbReference type="ARBA" id="ARBA00022691"/>
    </source>
</evidence>
<name>A0A6J1M2U7_DROHY</name>
<gene>
    <name evidence="20" type="primary">LOC111600573</name>
</gene>
<evidence type="ECO:0000259" key="16">
    <source>
        <dbReference type="PROSITE" id="PS50926"/>
    </source>
</evidence>
<dbReference type="RefSeq" id="XP_023172530.2">
    <property type="nucleotide sequence ID" value="XM_023316762.2"/>
</dbReference>
<comment type="catalytic activity">
    <reaction evidence="14 15">
        <text>N(6)-L-threonylcarbamoyladenosine(37) in tRNA + (sulfur carrier)-SH + AH2 + 2 S-adenosyl-L-methionine = 2-methylsulfanyl-N(6)-L-threonylcarbamoyladenosine(37) in tRNA + (sulfur carrier)-H + 5'-deoxyadenosine + L-methionine + A + S-adenosyl-L-homocysteine + 2 H(+)</text>
        <dbReference type="Rhea" id="RHEA:37075"/>
        <dbReference type="Rhea" id="RHEA-COMP:10163"/>
        <dbReference type="Rhea" id="RHEA-COMP:11092"/>
        <dbReference type="Rhea" id="RHEA-COMP:14737"/>
        <dbReference type="Rhea" id="RHEA-COMP:14739"/>
        <dbReference type="ChEBI" id="CHEBI:13193"/>
        <dbReference type="ChEBI" id="CHEBI:15378"/>
        <dbReference type="ChEBI" id="CHEBI:17319"/>
        <dbReference type="ChEBI" id="CHEBI:17499"/>
        <dbReference type="ChEBI" id="CHEBI:29917"/>
        <dbReference type="ChEBI" id="CHEBI:57844"/>
        <dbReference type="ChEBI" id="CHEBI:57856"/>
        <dbReference type="ChEBI" id="CHEBI:59789"/>
        <dbReference type="ChEBI" id="CHEBI:64428"/>
        <dbReference type="ChEBI" id="CHEBI:74418"/>
        <dbReference type="ChEBI" id="CHEBI:74420"/>
        <dbReference type="EC" id="2.8.4.5"/>
    </reaction>
</comment>
<comment type="subcellular location">
    <subcellularLocation>
        <location evidence="15">Endoplasmic reticulum membrane</location>
        <topology evidence="15">Single-pass membrane protein</topology>
    </subcellularLocation>
    <subcellularLocation>
        <location evidence="2">Membrane</location>
        <topology evidence="2">Single-pass membrane protein</topology>
    </subcellularLocation>
</comment>
<sequence>MMGYEIDLPGNDIDDIEDLISPEDIKPRERYENKQNVTVRAKKRAQIKPALCDGDTEATPQPQKTIYESVIPGTQKVYVKTWGCAHNNSDSEYMAGQLAAYGYNLSSKDEADLWLLNSCTVKNPSEDTFRNEIESGMRSGKHVVVAGCVPQGAPKSDYLRGLSVIGVQQIDRVVEVVEETLKGHSVRLLQNKKVHGRRVAGAPLSLPKVRKNPLIEIISINSGCLNQCTYCKTKHARGDLASYPPGEIVERARQSFDEGCCEIWLTSEDTGAYGRDIGSSLPELLWQLVEVIPEHCMLRVGMTNPPYILEHLEEVAKVLQHPRVYSFLHVPVQSGSDSVLGEMKREYCRKDFEHVVDFLRSRVPGLTIATDIICGFPTETEQDFEETMTMCKKYQFPSLFINQFFPRPGTPAAKMERIPANLVKKRTKRLTDLFYSYEPYAGREGQLYTVLVTEISHDKLHYVGHNKSYEQVLLPMRDNLLGTRVRVRITGTSKFSMMAEILDEESDWTRCDYSKPTQLTTCQRSRGQHYIGIALLVGAIAYTLQLLYRLLSQ</sequence>
<dbReference type="GO" id="GO:0035598">
    <property type="term" value="F:tRNA (N(6)-L-threonylcarbamoyladenosine(37)-C(2))-methylthiotransferase activity"/>
    <property type="evidence" value="ECO:0007669"/>
    <property type="project" value="UniProtKB-UniRule"/>
</dbReference>
<dbReference type="PANTHER" id="PTHR11918">
    <property type="entry name" value="RADICAL SAM PROTEINS"/>
    <property type="match status" value="1"/>
</dbReference>
<evidence type="ECO:0000256" key="12">
    <source>
        <dbReference type="ARBA" id="ARBA00023014"/>
    </source>
</evidence>
<evidence type="ECO:0000256" key="7">
    <source>
        <dbReference type="ARBA" id="ARBA00022692"/>
    </source>
</evidence>
<dbReference type="NCBIfam" id="TIGR01578">
    <property type="entry name" value="MiaB-like-B"/>
    <property type="match status" value="1"/>
</dbReference>
<evidence type="ECO:0000313" key="20">
    <source>
        <dbReference type="RefSeq" id="XP_023172530.2"/>
    </source>
</evidence>
<evidence type="ECO:0000256" key="8">
    <source>
        <dbReference type="ARBA" id="ARBA00022694"/>
    </source>
</evidence>
<dbReference type="InterPro" id="IPR007197">
    <property type="entry name" value="rSAM"/>
</dbReference>
<evidence type="ECO:0000256" key="9">
    <source>
        <dbReference type="ARBA" id="ARBA00022723"/>
    </source>
</evidence>
<dbReference type="Pfam" id="PF04055">
    <property type="entry name" value="Radical_SAM"/>
    <property type="match status" value="1"/>
</dbReference>
<evidence type="ECO:0000256" key="4">
    <source>
        <dbReference type="ARBA" id="ARBA00022485"/>
    </source>
</evidence>
<comment type="cofactor">
    <cofactor evidence="15">
        <name>[4Fe-4S] cluster</name>
        <dbReference type="ChEBI" id="CHEBI:49883"/>
    </cofactor>
    <text evidence="15">Binds 1 or 2 [4Fe-4S] cluster. One cluster is coordinated with 3 cysteines and an exchangeable S-adenosyl-L-methionine.</text>
</comment>
<dbReference type="Pfam" id="PF00919">
    <property type="entry name" value="UPF0004"/>
    <property type="match status" value="1"/>
</dbReference>
<dbReference type="EC" id="2.8.4.5" evidence="15"/>
<evidence type="ECO:0000256" key="11">
    <source>
        <dbReference type="ARBA" id="ARBA00023004"/>
    </source>
</evidence>
<dbReference type="Gene3D" id="3.40.50.12160">
    <property type="entry name" value="Methylthiotransferase, N-terminal domain"/>
    <property type="match status" value="1"/>
</dbReference>
<keyword evidence="15" id="KW-0256">Endoplasmic reticulum</keyword>
<dbReference type="SFLD" id="SFLDS00029">
    <property type="entry name" value="Radical_SAM"/>
    <property type="match status" value="1"/>
</dbReference>
<feature type="domain" description="Radical SAM core" evidence="18">
    <location>
        <begin position="210"/>
        <end position="441"/>
    </location>
</feature>
<keyword evidence="5 15" id="KW-0808">Transferase</keyword>
<dbReference type="InterPro" id="IPR038135">
    <property type="entry name" value="Methylthiotransferase_N_sf"/>
</dbReference>
<comment type="function">
    <text evidence="1 15">Catalyzes the methylthiolation of N6-threonylcarbamoyladenosine (t(6)A), leading to the formation of 2-methylthio-N6-threonylcarbamoyladenosine (ms(2)t(6)A) at position 37 in tRNAs that read codons beginning with adenine.</text>
</comment>
<comment type="similarity">
    <text evidence="3 15">Belongs to the methylthiotransferase family. CDKAL1 subfamily.</text>
</comment>
<dbReference type="InterPro" id="IPR020612">
    <property type="entry name" value="Methylthiotransferase_CS"/>
</dbReference>
<dbReference type="GO" id="GO:0005789">
    <property type="term" value="C:endoplasmic reticulum membrane"/>
    <property type="evidence" value="ECO:0007669"/>
    <property type="project" value="UniProtKB-SubCell"/>
</dbReference>
<organism evidence="19 20">
    <name type="scientific">Drosophila hydei</name>
    <name type="common">Fruit fly</name>
    <dbReference type="NCBI Taxonomy" id="7224"/>
    <lineage>
        <taxon>Eukaryota</taxon>
        <taxon>Metazoa</taxon>
        <taxon>Ecdysozoa</taxon>
        <taxon>Arthropoda</taxon>
        <taxon>Hexapoda</taxon>
        <taxon>Insecta</taxon>
        <taxon>Pterygota</taxon>
        <taxon>Neoptera</taxon>
        <taxon>Endopterygota</taxon>
        <taxon>Diptera</taxon>
        <taxon>Brachycera</taxon>
        <taxon>Muscomorpha</taxon>
        <taxon>Ephydroidea</taxon>
        <taxon>Drosophilidae</taxon>
        <taxon>Drosophila</taxon>
    </lineage>
</organism>
<proteinExistence type="inferred from homology"/>
<dbReference type="OrthoDB" id="1730074at2759"/>
<dbReference type="InterPro" id="IPR005839">
    <property type="entry name" value="Methylthiotransferase"/>
</dbReference>
<dbReference type="OMA" id="HYAYPTG"/>
<feature type="transmembrane region" description="Helical" evidence="15">
    <location>
        <begin position="530"/>
        <end position="551"/>
    </location>
</feature>
<keyword evidence="6 15" id="KW-0949">S-adenosyl-L-methionine</keyword>
<keyword evidence="9 15" id="KW-0479">Metal-binding</keyword>
<evidence type="ECO:0000256" key="14">
    <source>
        <dbReference type="ARBA" id="ARBA00051661"/>
    </source>
</evidence>
<keyword evidence="11 15" id="KW-0408">Iron</keyword>
<keyword evidence="19" id="KW-1185">Reference proteome</keyword>
<evidence type="ECO:0000256" key="13">
    <source>
        <dbReference type="ARBA" id="ARBA00023136"/>
    </source>
</evidence>
<evidence type="ECO:0000259" key="18">
    <source>
        <dbReference type="PROSITE" id="PS51918"/>
    </source>
</evidence>
<dbReference type="Proteomes" id="UP000504633">
    <property type="component" value="Unplaced"/>
</dbReference>
<dbReference type="PANTHER" id="PTHR11918:SF45">
    <property type="entry name" value="THREONYLCARBAMOYLADENOSINE TRNA METHYLTHIOTRANSFERASE"/>
    <property type="match status" value="1"/>
</dbReference>
<keyword evidence="7 15" id="KW-0812">Transmembrane</keyword>
<dbReference type="AlphaFoldDB" id="A0A6J1M2U7"/>
<evidence type="ECO:0000256" key="10">
    <source>
        <dbReference type="ARBA" id="ARBA00022989"/>
    </source>
</evidence>
<dbReference type="GO" id="GO:0046872">
    <property type="term" value="F:metal ion binding"/>
    <property type="evidence" value="ECO:0007669"/>
    <property type="project" value="UniProtKB-UniRule"/>
</dbReference>
<dbReference type="InterPro" id="IPR023404">
    <property type="entry name" value="rSAM_horseshoe"/>
</dbReference>
<evidence type="ECO:0000259" key="17">
    <source>
        <dbReference type="PROSITE" id="PS51449"/>
    </source>
</evidence>
<protein>
    <recommendedName>
        <fullName evidence="15">tRNA-t(6)A37 methylthiotransferase</fullName>
        <ecNumber evidence="15">2.8.4.5</ecNumber>
    </recommendedName>
</protein>
<keyword evidence="13 15" id="KW-0472">Membrane</keyword>
<dbReference type="GeneID" id="111600573"/>
<dbReference type="GO" id="GO:0051539">
    <property type="term" value="F:4 iron, 4 sulfur cluster binding"/>
    <property type="evidence" value="ECO:0007669"/>
    <property type="project" value="UniProtKB-UniRule"/>
</dbReference>